<protein>
    <submittedName>
        <fullName evidence="1">Uncharacterized protein</fullName>
    </submittedName>
</protein>
<dbReference type="AlphaFoldDB" id="A0A921GQW2"/>
<name>A0A921GQW2_9MICO</name>
<organism evidence="1 2">
    <name type="scientific">Brachybacterium paraconglomeratum</name>
    <dbReference type="NCBI Taxonomy" id="173362"/>
    <lineage>
        <taxon>Bacteria</taxon>
        <taxon>Bacillati</taxon>
        <taxon>Actinomycetota</taxon>
        <taxon>Actinomycetes</taxon>
        <taxon>Micrococcales</taxon>
        <taxon>Dermabacteraceae</taxon>
        <taxon>Brachybacterium</taxon>
    </lineage>
</organism>
<comment type="caution">
    <text evidence="1">The sequence shown here is derived from an EMBL/GenBank/DDBJ whole genome shotgun (WGS) entry which is preliminary data.</text>
</comment>
<dbReference type="Proteomes" id="UP000775129">
    <property type="component" value="Unassembled WGS sequence"/>
</dbReference>
<evidence type="ECO:0000313" key="1">
    <source>
        <dbReference type="EMBL" id="HJF50701.1"/>
    </source>
</evidence>
<reference evidence="1" key="1">
    <citation type="journal article" date="2021" name="PeerJ">
        <title>Extensive microbial diversity within the chicken gut microbiome revealed by metagenomics and culture.</title>
        <authorList>
            <person name="Gilroy R."/>
            <person name="Ravi A."/>
            <person name="Getino M."/>
            <person name="Pursley I."/>
            <person name="Horton D.L."/>
            <person name="Alikhan N.F."/>
            <person name="Baker D."/>
            <person name="Gharbi K."/>
            <person name="Hall N."/>
            <person name="Watson M."/>
            <person name="Adriaenssens E.M."/>
            <person name="Foster-Nyarko E."/>
            <person name="Jarju S."/>
            <person name="Secka A."/>
            <person name="Antonio M."/>
            <person name="Oren A."/>
            <person name="Chaudhuri R.R."/>
            <person name="La Ragione R."/>
            <person name="Hildebrand F."/>
            <person name="Pallen M.J."/>
        </authorList>
    </citation>
    <scope>NUCLEOTIDE SEQUENCE</scope>
    <source>
        <strain evidence="1">1647</strain>
    </source>
</reference>
<proteinExistence type="predicted"/>
<sequence length="89" mass="9252">MEFIDHPQGTQAMLGSTLVGIMQVGHTGEGSVVRVMIRSRDGDLIVTAFEGDEIAIPGDGSAVVGPASAPDGTSARWRIALAHRPSPMP</sequence>
<evidence type="ECO:0000313" key="2">
    <source>
        <dbReference type="Proteomes" id="UP000775129"/>
    </source>
</evidence>
<dbReference type="EMBL" id="DYWO01000391">
    <property type="protein sequence ID" value="HJF50701.1"/>
    <property type="molecule type" value="Genomic_DNA"/>
</dbReference>
<gene>
    <name evidence="1" type="ORF">K8W24_13080</name>
</gene>
<accession>A0A921GQW2</accession>
<reference evidence="1" key="2">
    <citation type="submission" date="2021-09" db="EMBL/GenBank/DDBJ databases">
        <authorList>
            <person name="Gilroy R."/>
        </authorList>
    </citation>
    <scope>NUCLEOTIDE SEQUENCE</scope>
    <source>
        <strain evidence="1">1647</strain>
    </source>
</reference>